<dbReference type="EMBL" id="FWEW01002474">
    <property type="protein sequence ID" value="SLM38409.1"/>
    <property type="molecule type" value="Genomic_DNA"/>
</dbReference>
<proteinExistence type="predicted"/>
<evidence type="ECO:0000313" key="3">
    <source>
        <dbReference type="EMBL" id="SLM38409.1"/>
    </source>
</evidence>
<reference evidence="4" key="1">
    <citation type="submission" date="2017-03" db="EMBL/GenBank/DDBJ databases">
        <authorList>
            <person name="Sharma R."/>
            <person name="Thines M."/>
        </authorList>
    </citation>
    <scope>NUCLEOTIDE SEQUENCE [LARGE SCALE GENOMIC DNA]</scope>
</reference>
<protein>
    <recommendedName>
        <fullName evidence="5">DUF1275 domain</fullName>
    </recommendedName>
</protein>
<feature type="transmembrane region" description="Helical" evidence="2">
    <location>
        <begin position="229"/>
        <end position="247"/>
    </location>
</feature>
<feature type="region of interest" description="Disordered" evidence="1">
    <location>
        <begin position="1"/>
        <end position="41"/>
    </location>
</feature>
<evidence type="ECO:0000313" key="4">
    <source>
        <dbReference type="Proteomes" id="UP000192927"/>
    </source>
</evidence>
<accession>A0A1W5D678</accession>
<sequence>MSNNSGYNTFDGPIPSPGSKHENGSTDEDSAPLPKRSGSSRSWRLCDGLTADINPSWADGVLIVCFLVTGLVDSSAIYRWQAFVSMQTGNTVYVGLGVFQKTESVRWIKSLISILSFCIGSLFFSSFHRYFSPRRRWVFLTSFALQALLIAAATVLVTVAAADPEPVIWQNVLPIVMLSFQSSGQAVASRVLQYNELPTVVLTSTYCDLMSDPQLFTARLPDNSKRNRRVAAVVMAVGGAILGGFFARTWTGIAGGLWVAAGLKGAVALVWSVWIAEAVSGEEEE</sequence>
<dbReference type="AlphaFoldDB" id="A0A1W5D678"/>
<keyword evidence="2" id="KW-1133">Transmembrane helix</keyword>
<feature type="transmembrane region" description="Helical" evidence="2">
    <location>
        <begin position="137"/>
        <end position="162"/>
    </location>
</feature>
<keyword evidence="2" id="KW-0472">Membrane</keyword>
<evidence type="ECO:0008006" key="5">
    <source>
        <dbReference type="Google" id="ProtNLM"/>
    </source>
</evidence>
<keyword evidence="4" id="KW-1185">Reference proteome</keyword>
<dbReference type="Pfam" id="PF06912">
    <property type="entry name" value="DUF1275"/>
    <property type="match status" value="1"/>
</dbReference>
<name>A0A1W5D678_9LECA</name>
<evidence type="ECO:0000256" key="2">
    <source>
        <dbReference type="SAM" id="Phobius"/>
    </source>
</evidence>
<keyword evidence="2" id="KW-0812">Transmembrane</keyword>
<evidence type="ECO:0000256" key="1">
    <source>
        <dbReference type="SAM" id="MobiDB-lite"/>
    </source>
</evidence>
<dbReference type="Proteomes" id="UP000192927">
    <property type="component" value="Unassembled WGS sequence"/>
</dbReference>
<feature type="transmembrane region" description="Helical" evidence="2">
    <location>
        <begin position="253"/>
        <end position="276"/>
    </location>
</feature>
<organism evidence="3 4">
    <name type="scientific">Lasallia pustulata</name>
    <dbReference type="NCBI Taxonomy" id="136370"/>
    <lineage>
        <taxon>Eukaryota</taxon>
        <taxon>Fungi</taxon>
        <taxon>Dikarya</taxon>
        <taxon>Ascomycota</taxon>
        <taxon>Pezizomycotina</taxon>
        <taxon>Lecanoromycetes</taxon>
        <taxon>OSLEUM clade</taxon>
        <taxon>Umbilicariomycetidae</taxon>
        <taxon>Umbilicariales</taxon>
        <taxon>Umbilicariaceae</taxon>
        <taxon>Lasallia</taxon>
    </lineage>
</organism>
<dbReference type="InterPro" id="IPR010699">
    <property type="entry name" value="DUF1275"/>
</dbReference>
<feature type="transmembrane region" description="Helical" evidence="2">
    <location>
        <begin position="107"/>
        <end position="125"/>
    </location>
</feature>
<dbReference type="PANTHER" id="PTHR37488:SF1">
    <property type="entry name" value="DUF1275 DOMAIN PROTEIN"/>
    <property type="match status" value="1"/>
</dbReference>
<dbReference type="PANTHER" id="PTHR37488">
    <property type="entry name" value="DUF1275 DOMAIN-CONTAINING PROTEIN"/>
    <property type="match status" value="1"/>
</dbReference>